<evidence type="ECO:0000256" key="1">
    <source>
        <dbReference type="SAM" id="MobiDB-lite"/>
    </source>
</evidence>
<keyword evidence="3" id="KW-1185">Reference proteome</keyword>
<feature type="region of interest" description="Disordered" evidence="1">
    <location>
        <begin position="107"/>
        <end position="139"/>
    </location>
</feature>
<evidence type="ECO:0000313" key="2">
    <source>
        <dbReference type="EMBL" id="MPC80224.1"/>
    </source>
</evidence>
<dbReference type="AlphaFoldDB" id="A0A5B7II59"/>
<feature type="region of interest" description="Disordered" evidence="1">
    <location>
        <begin position="220"/>
        <end position="285"/>
    </location>
</feature>
<comment type="caution">
    <text evidence="2">The sequence shown here is derived from an EMBL/GenBank/DDBJ whole genome shotgun (WGS) entry which is preliminary data.</text>
</comment>
<protein>
    <submittedName>
        <fullName evidence="2">Uncharacterized protein</fullName>
    </submittedName>
</protein>
<gene>
    <name evidence="2" type="ORF">E2C01_074800</name>
</gene>
<reference evidence="2 3" key="1">
    <citation type="submission" date="2019-05" db="EMBL/GenBank/DDBJ databases">
        <title>Another draft genome of Portunus trituberculatus and its Hox gene families provides insights of decapod evolution.</title>
        <authorList>
            <person name="Jeong J.-H."/>
            <person name="Song I."/>
            <person name="Kim S."/>
            <person name="Choi T."/>
            <person name="Kim D."/>
            <person name="Ryu S."/>
            <person name="Kim W."/>
        </authorList>
    </citation>
    <scope>NUCLEOTIDE SEQUENCE [LARGE SCALE GENOMIC DNA]</scope>
    <source>
        <tissue evidence="2">Muscle</tissue>
    </source>
</reference>
<evidence type="ECO:0000313" key="3">
    <source>
        <dbReference type="Proteomes" id="UP000324222"/>
    </source>
</evidence>
<feature type="compositionally biased region" description="Pro residues" evidence="1">
    <location>
        <begin position="260"/>
        <end position="273"/>
    </location>
</feature>
<sequence>MVGVRQGGEEGGEAEGVVCLEVGGEGWRVGDGEYVRGVGERGKERVSGGVCVGECVCGRGGGDGEAGGGLEGARLRGSNGGTPGNDLEGSFVAPAGGPVEGSCGNPSCVAASGSEDTNRGSQDSGVRRPSGVSGGRGRTGHLLQEASTMVSLCYPVPKSPPRHSLRTTWPHRATRSPQILSNYGVLHLPSVVVTFFLVPCLNSALRHALHITTGLERDEDDYLKLPPPVTPPLQRTEGVTRREEEGVSVYDSARTQGRCLPPPLLSSPLPNPLLSPQAEHDAVEL</sequence>
<dbReference type="Proteomes" id="UP000324222">
    <property type="component" value="Unassembled WGS sequence"/>
</dbReference>
<feature type="region of interest" description="Disordered" evidence="1">
    <location>
        <begin position="66"/>
        <end position="90"/>
    </location>
</feature>
<proteinExistence type="predicted"/>
<name>A0A5B7II59_PORTR</name>
<organism evidence="2 3">
    <name type="scientific">Portunus trituberculatus</name>
    <name type="common">Swimming crab</name>
    <name type="synonym">Neptunus trituberculatus</name>
    <dbReference type="NCBI Taxonomy" id="210409"/>
    <lineage>
        <taxon>Eukaryota</taxon>
        <taxon>Metazoa</taxon>
        <taxon>Ecdysozoa</taxon>
        <taxon>Arthropoda</taxon>
        <taxon>Crustacea</taxon>
        <taxon>Multicrustacea</taxon>
        <taxon>Malacostraca</taxon>
        <taxon>Eumalacostraca</taxon>
        <taxon>Eucarida</taxon>
        <taxon>Decapoda</taxon>
        <taxon>Pleocyemata</taxon>
        <taxon>Brachyura</taxon>
        <taxon>Eubrachyura</taxon>
        <taxon>Portunoidea</taxon>
        <taxon>Portunidae</taxon>
        <taxon>Portuninae</taxon>
        <taxon>Portunus</taxon>
    </lineage>
</organism>
<dbReference type="EMBL" id="VSRR010053409">
    <property type="protein sequence ID" value="MPC80224.1"/>
    <property type="molecule type" value="Genomic_DNA"/>
</dbReference>
<accession>A0A5B7II59</accession>